<dbReference type="EnsemblMetazoa" id="XM_004925628.4">
    <property type="protein sequence ID" value="XP_004925685.1"/>
    <property type="gene ID" value="LOC101740090"/>
</dbReference>
<dbReference type="GeneID" id="101740090"/>
<keyword evidence="5" id="KW-0732">Signal</keyword>
<feature type="region of interest" description="Disordered" evidence="4">
    <location>
        <begin position="40"/>
        <end position="89"/>
    </location>
</feature>
<keyword evidence="2" id="KW-0964">Secreted</keyword>
<evidence type="ECO:0000259" key="6">
    <source>
        <dbReference type="Pfam" id="PF01410"/>
    </source>
</evidence>
<dbReference type="Gene3D" id="2.60.120.1000">
    <property type="match status" value="1"/>
</dbReference>
<dbReference type="Pfam" id="PF01410">
    <property type="entry name" value="COLFI"/>
    <property type="match status" value="1"/>
</dbReference>
<feature type="compositionally biased region" description="Polar residues" evidence="4">
    <location>
        <begin position="70"/>
        <end position="81"/>
    </location>
</feature>
<keyword evidence="8" id="KW-1185">Reference proteome</keyword>
<dbReference type="GO" id="GO:0005201">
    <property type="term" value="F:extracellular matrix structural constituent"/>
    <property type="evidence" value="ECO:0007669"/>
    <property type="project" value="InterPro"/>
</dbReference>
<dbReference type="AlphaFoldDB" id="A0A8R2AI23"/>
<dbReference type="RefSeq" id="XP_004925685.1">
    <property type="nucleotide sequence ID" value="XM_004925628.5"/>
</dbReference>
<evidence type="ECO:0000313" key="8">
    <source>
        <dbReference type="Proteomes" id="UP000005204"/>
    </source>
</evidence>
<keyword evidence="3" id="KW-0176">Collagen</keyword>
<dbReference type="GO" id="GO:0005581">
    <property type="term" value="C:collagen trimer"/>
    <property type="evidence" value="ECO:0007669"/>
    <property type="project" value="UniProtKB-KW"/>
</dbReference>
<feature type="signal peptide" evidence="5">
    <location>
        <begin position="1"/>
        <end position="22"/>
    </location>
</feature>
<evidence type="ECO:0000256" key="5">
    <source>
        <dbReference type="SAM" id="SignalP"/>
    </source>
</evidence>
<reference evidence="8" key="1">
    <citation type="journal article" date="2008" name="Insect Biochem. Mol. Biol.">
        <title>The genome of a lepidopteran model insect, the silkworm Bombyx mori.</title>
        <authorList>
            <consortium name="International Silkworm Genome Consortium"/>
        </authorList>
    </citation>
    <scope>NUCLEOTIDE SEQUENCE [LARGE SCALE GENOMIC DNA]</scope>
    <source>
        <strain evidence="8">p50T</strain>
    </source>
</reference>
<evidence type="ECO:0000256" key="3">
    <source>
        <dbReference type="ARBA" id="ARBA00023119"/>
    </source>
</evidence>
<dbReference type="Proteomes" id="UP000005204">
    <property type="component" value="Unassembled WGS sequence"/>
</dbReference>
<protein>
    <recommendedName>
        <fullName evidence="6">Fibrillar collagen NC1 domain-containing protein</fullName>
    </recommendedName>
</protein>
<proteinExistence type="predicted"/>
<feature type="compositionally biased region" description="Basic and acidic residues" evidence="4">
    <location>
        <begin position="56"/>
        <end position="68"/>
    </location>
</feature>
<dbReference type="InterPro" id="IPR000885">
    <property type="entry name" value="Fib_collagen_C"/>
</dbReference>
<feature type="chain" id="PRO_5035836185" description="Fibrillar collagen NC1 domain-containing protein" evidence="5">
    <location>
        <begin position="23"/>
        <end position="271"/>
    </location>
</feature>
<accession>A0A8R2AI23</accession>
<reference evidence="7" key="2">
    <citation type="submission" date="2022-06" db="UniProtKB">
        <authorList>
            <consortium name="EnsemblMetazoa"/>
        </authorList>
    </citation>
    <scope>IDENTIFICATION</scope>
    <source>
        <strain evidence="7">p50T (Dazao)</strain>
    </source>
</reference>
<dbReference type="GO" id="GO:0005576">
    <property type="term" value="C:extracellular region"/>
    <property type="evidence" value="ECO:0007669"/>
    <property type="project" value="UniProtKB-SubCell"/>
</dbReference>
<sequence>MDVFKFGFVALFANSLLNLSLAQSGPDFISCKIDAGLKGEKGDRGHPGPPGICECKPTDNSENERGDSASRPSKTTCSNVPASDPKPQWMGENELESFKIECDEAENMTCIAHETFSQKSILVKKNFTMQKQSFWWSTFADHSLKNMYGLRSTQIMWLHRLANSASQVIRIRGLDIKASSPELIQSIVQLLTWNDVAIGFYPTSKSLFHYGVELPTSCTEKNSTTEPCEYVDIIMKTDMVGRLPITDIYFKVNLMEKDLKISVENIRLCFN</sequence>
<dbReference type="KEGG" id="bmor:101740090"/>
<evidence type="ECO:0000256" key="2">
    <source>
        <dbReference type="ARBA" id="ARBA00022525"/>
    </source>
</evidence>
<comment type="subcellular location">
    <subcellularLocation>
        <location evidence="1">Secreted</location>
    </subcellularLocation>
</comment>
<organism evidence="7 8">
    <name type="scientific">Bombyx mori</name>
    <name type="common">Silk moth</name>
    <dbReference type="NCBI Taxonomy" id="7091"/>
    <lineage>
        <taxon>Eukaryota</taxon>
        <taxon>Metazoa</taxon>
        <taxon>Ecdysozoa</taxon>
        <taxon>Arthropoda</taxon>
        <taxon>Hexapoda</taxon>
        <taxon>Insecta</taxon>
        <taxon>Pterygota</taxon>
        <taxon>Neoptera</taxon>
        <taxon>Endopterygota</taxon>
        <taxon>Lepidoptera</taxon>
        <taxon>Glossata</taxon>
        <taxon>Ditrysia</taxon>
        <taxon>Bombycoidea</taxon>
        <taxon>Bombycidae</taxon>
        <taxon>Bombycinae</taxon>
        <taxon>Bombyx</taxon>
    </lineage>
</organism>
<dbReference type="OrthoDB" id="8939548at2759"/>
<evidence type="ECO:0000256" key="1">
    <source>
        <dbReference type="ARBA" id="ARBA00004613"/>
    </source>
</evidence>
<evidence type="ECO:0000313" key="7">
    <source>
        <dbReference type="EnsemblMetazoa" id="XP_004925685.1"/>
    </source>
</evidence>
<name>A0A8R2AI23_BOMMO</name>
<feature type="domain" description="Fibrillar collagen NC1" evidence="6">
    <location>
        <begin position="95"/>
        <end position="270"/>
    </location>
</feature>
<evidence type="ECO:0000256" key="4">
    <source>
        <dbReference type="SAM" id="MobiDB-lite"/>
    </source>
</evidence>